<dbReference type="EMBL" id="BMDC01000001">
    <property type="protein sequence ID" value="GGH59035.1"/>
    <property type="molecule type" value="Genomic_DNA"/>
</dbReference>
<dbReference type="AlphaFoldDB" id="A0A917IPQ1"/>
<accession>A0A917IPQ1</accession>
<sequence>MSSSAILPPDAASPRYPDSIRAALRGLALGDALGYPLELLSQREITEAYPFDQEDFARKVLASGVIASDDTQLSLYLLDALNEVLEWNNAGSAADELACMWLALLRWYRTTGNPQPENAPYSLDREIDSFTELKHRCGPGKATLRALASGEMQMMEKNINPEALGTGALVRSLVVGFLPVEDVATVVGLASRSAALTHGHPEAIISACAAALLMRACLSARGGQAPLASAVDSVIAWLDTLPVPSLPEPTGRTLAALKAARAASSKLKGFPLDQASLKEHFGENGWLAPAVLGQAVAVALAWEQDGAESALPALAAASAVDGDSDSIAAITGALVGAVGGSKVLPAELVEKIDLLPVIAHVEENWLRQLGI</sequence>
<feature type="binding site" evidence="3">
    <location>
        <position position="325"/>
    </location>
    <ligand>
        <name>Mg(2+)</name>
        <dbReference type="ChEBI" id="CHEBI:18420"/>
        <label>1</label>
    </ligand>
</feature>
<dbReference type="Proteomes" id="UP000600171">
    <property type="component" value="Unassembled WGS sequence"/>
</dbReference>
<gene>
    <name evidence="4" type="ORF">GCM10007359_05830</name>
</gene>
<evidence type="ECO:0000256" key="1">
    <source>
        <dbReference type="ARBA" id="ARBA00010702"/>
    </source>
</evidence>
<dbReference type="GO" id="GO:0016787">
    <property type="term" value="F:hydrolase activity"/>
    <property type="evidence" value="ECO:0007669"/>
    <property type="project" value="UniProtKB-KW"/>
</dbReference>
<evidence type="ECO:0000256" key="3">
    <source>
        <dbReference type="PIRSR" id="PIRSR605502-1"/>
    </source>
</evidence>
<dbReference type="PANTHER" id="PTHR16222:SF24">
    <property type="entry name" value="ADP-RIBOSYLHYDROLASE ARH3"/>
    <property type="match status" value="1"/>
</dbReference>
<comment type="caution">
    <text evidence="4">The sequence shown here is derived from an EMBL/GenBank/DDBJ whole genome shotgun (WGS) entry which is preliminary data.</text>
</comment>
<dbReference type="RefSeq" id="WP_188358818.1">
    <property type="nucleotide sequence ID" value="NZ_BMDC01000001.1"/>
</dbReference>
<reference evidence="4 5" key="1">
    <citation type="journal article" date="2014" name="Int. J. Syst. Evol. Microbiol.">
        <title>Complete genome sequence of Corynebacterium casei LMG S-19264T (=DSM 44701T), isolated from a smear-ripened cheese.</title>
        <authorList>
            <consortium name="US DOE Joint Genome Institute (JGI-PGF)"/>
            <person name="Walter F."/>
            <person name="Albersmeier A."/>
            <person name="Kalinowski J."/>
            <person name="Ruckert C."/>
        </authorList>
    </citation>
    <scope>NUCLEOTIDE SEQUENCE [LARGE SCALE GENOMIC DNA]</scope>
    <source>
        <strain evidence="4 5">CCM 8669</strain>
    </source>
</reference>
<keyword evidence="5" id="KW-1185">Reference proteome</keyword>
<organism evidence="4 5">
    <name type="scientific">Rothia aerolata</name>
    <dbReference type="NCBI Taxonomy" id="1812262"/>
    <lineage>
        <taxon>Bacteria</taxon>
        <taxon>Bacillati</taxon>
        <taxon>Actinomycetota</taxon>
        <taxon>Actinomycetes</taxon>
        <taxon>Micrococcales</taxon>
        <taxon>Micrococcaceae</taxon>
        <taxon>Rothia</taxon>
    </lineage>
</organism>
<proteinExistence type="inferred from homology"/>
<keyword evidence="3" id="KW-0479">Metal-binding</keyword>
<dbReference type="PANTHER" id="PTHR16222">
    <property type="entry name" value="ADP-RIBOSYLGLYCOHYDROLASE"/>
    <property type="match status" value="1"/>
</dbReference>
<evidence type="ECO:0000313" key="4">
    <source>
        <dbReference type="EMBL" id="GGH59035.1"/>
    </source>
</evidence>
<dbReference type="GO" id="GO:0046872">
    <property type="term" value="F:metal ion binding"/>
    <property type="evidence" value="ECO:0007669"/>
    <property type="project" value="UniProtKB-KW"/>
</dbReference>
<dbReference type="InterPro" id="IPR036705">
    <property type="entry name" value="Ribosyl_crysJ1_sf"/>
</dbReference>
<protein>
    <recommendedName>
        <fullName evidence="6">ADP-ribosylglycohydrolase</fullName>
    </recommendedName>
</protein>
<feature type="binding site" evidence="3">
    <location>
        <position position="326"/>
    </location>
    <ligand>
        <name>Mg(2+)</name>
        <dbReference type="ChEBI" id="CHEBI:18420"/>
        <label>1</label>
    </ligand>
</feature>
<feature type="binding site" evidence="3">
    <location>
        <position position="323"/>
    </location>
    <ligand>
        <name>Mg(2+)</name>
        <dbReference type="ChEBI" id="CHEBI:18420"/>
        <label>1</label>
    </ligand>
</feature>
<dbReference type="SUPFAM" id="SSF101478">
    <property type="entry name" value="ADP-ribosylglycohydrolase"/>
    <property type="match status" value="1"/>
</dbReference>
<keyword evidence="3" id="KW-0460">Magnesium</keyword>
<dbReference type="InterPro" id="IPR050792">
    <property type="entry name" value="ADP-ribosylglycohydrolase"/>
</dbReference>
<feature type="binding site" evidence="3">
    <location>
        <position position="68"/>
    </location>
    <ligand>
        <name>Mg(2+)</name>
        <dbReference type="ChEBI" id="CHEBI:18420"/>
        <label>1</label>
    </ligand>
</feature>
<evidence type="ECO:0008006" key="6">
    <source>
        <dbReference type="Google" id="ProtNLM"/>
    </source>
</evidence>
<comment type="cofactor">
    <cofactor evidence="3">
        <name>Mg(2+)</name>
        <dbReference type="ChEBI" id="CHEBI:18420"/>
    </cofactor>
    <text evidence="3">Binds 2 magnesium ions per subunit.</text>
</comment>
<feature type="binding site" evidence="3">
    <location>
        <position position="70"/>
    </location>
    <ligand>
        <name>Mg(2+)</name>
        <dbReference type="ChEBI" id="CHEBI:18420"/>
        <label>1</label>
    </ligand>
</feature>
<dbReference type="Pfam" id="PF03747">
    <property type="entry name" value="ADP_ribosyl_GH"/>
    <property type="match status" value="1"/>
</dbReference>
<keyword evidence="2" id="KW-0378">Hydrolase</keyword>
<evidence type="ECO:0000256" key="2">
    <source>
        <dbReference type="ARBA" id="ARBA00022801"/>
    </source>
</evidence>
<comment type="similarity">
    <text evidence="1">Belongs to the ADP-ribosylglycohydrolase family.</text>
</comment>
<name>A0A917IPQ1_9MICC</name>
<dbReference type="Gene3D" id="1.10.4080.10">
    <property type="entry name" value="ADP-ribosylation/Crystallin J1"/>
    <property type="match status" value="1"/>
</dbReference>
<dbReference type="InterPro" id="IPR005502">
    <property type="entry name" value="Ribosyl_crysJ1"/>
</dbReference>
<evidence type="ECO:0000313" key="5">
    <source>
        <dbReference type="Proteomes" id="UP000600171"/>
    </source>
</evidence>
<feature type="binding site" evidence="3">
    <location>
        <position position="69"/>
    </location>
    <ligand>
        <name>Mg(2+)</name>
        <dbReference type="ChEBI" id="CHEBI:18420"/>
        <label>1</label>
    </ligand>
</feature>